<dbReference type="Proteomes" id="UP001152795">
    <property type="component" value="Unassembled WGS sequence"/>
</dbReference>
<dbReference type="AlphaFoldDB" id="A0A7D9DGC1"/>
<sequence>MVWGNCGKTLKGMLQRLQNRAARVISGDSYEVRFLDILSKLNWKTLEERRNEQQLKCVSKALTCQCPENISNMFTMSNSERYDLRSNNSKLVLAKPKTNSLKRTFRYAAAKVWNQSVS</sequence>
<reference evidence="1" key="1">
    <citation type="submission" date="2020-04" db="EMBL/GenBank/DDBJ databases">
        <authorList>
            <person name="Alioto T."/>
            <person name="Alioto T."/>
            <person name="Gomez Garrido J."/>
        </authorList>
    </citation>
    <scope>NUCLEOTIDE SEQUENCE</scope>
    <source>
        <strain evidence="1">A484AB</strain>
    </source>
</reference>
<dbReference type="EMBL" id="CACRXK020000701">
    <property type="protein sequence ID" value="CAB3984135.1"/>
    <property type="molecule type" value="Genomic_DNA"/>
</dbReference>
<proteinExistence type="predicted"/>
<evidence type="ECO:0000313" key="2">
    <source>
        <dbReference type="Proteomes" id="UP001152795"/>
    </source>
</evidence>
<keyword evidence="2" id="KW-1185">Reference proteome</keyword>
<accession>A0A7D9DGC1</accession>
<name>A0A7D9DGC1_PARCT</name>
<protein>
    <submittedName>
        <fullName evidence="1">Uncharacterized protein</fullName>
    </submittedName>
</protein>
<organism evidence="1 2">
    <name type="scientific">Paramuricea clavata</name>
    <name type="common">Red gorgonian</name>
    <name type="synonym">Violescent sea-whip</name>
    <dbReference type="NCBI Taxonomy" id="317549"/>
    <lineage>
        <taxon>Eukaryota</taxon>
        <taxon>Metazoa</taxon>
        <taxon>Cnidaria</taxon>
        <taxon>Anthozoa</taxon>
        <taxon>Octocorallia</taxon>
        <taxon>Malacalcyonacea</taxon>
        <taxon>Plexauridae</taxon>
        <taxon>Paramuricea</taxon>
    </lineage>
</organism>
<gene>
    <name evidence="1" type="ORF">PACLA_8A011085</name>
</gene>
<evidence type="ECO:0000313" key="1">
    <source>
        <dbReference type="EMBL" id="CAB3984135.1"/>
    </source>
</evidence>
<comment type="caution">
    <text evidence="1">The sequence shown here is derived from an EMBL/GenBank/DDBJ whole genome shotgun (WGS) entry which is preliminary data.</text>
</comment>
<dbReference type="OrthoDB" id="6139803at2759"/>